<name>F2BCM4_9NEIS</name>
<keyword evidence="2" id="KW-1185">Reference proteome</keyword>
<dbReference type="HOGENOM" id="CLU_3138075_0_0_4"/>
<dbReference type="AlphaFoldDB" id="F2BCM4"/>
<gene>
    <name evidence="1" type="ORF">HMPREF9123_1512</name>
</gene>
<evidence type="ECO:0000313" key="2">
    <source>
        <dbReference type="Proteomes" id="UP000004105"/>
    </source>
</evidence>
<evidence type="ECO:0000313" key="1">
    <source>
        <dbReference type="EMBL" id="EGF10841.1"/>
    </source>
</evidence>
<proteinExistence type="predicted"/>
<dbReference type="Proteomes" id="UP000004105">
    <property type="component" value="Unassembled WGS sequence"/>
</dbReference>
<comment type="caution">
    <text evidence="1">The sequence shown here is derived from an EMBL/GenBank/DDBJ whole genome shotgun (WGS) entry which is preliminary data.</text>
</comment>
<dbReference type="EMBL" id="AFAY01000030">
    <property type="protein sequence ID" value="EGF10841.1"/>
    <property type="molecule type" value="Genomic_DNA"/>
</dbReference>
<reference evidence="1 2" key="1">
    <citation type="submission" date="2011-02" db="EMBL/GenBank/DDBJ databases">
        <authorList>
            <person name="Muzny D."/>
            <person name="Qin X."/>
            <person name="Deng J."/>
            <person name="Jiang H."/>
            <person name="Liu Y."/>
            <person name="Qu J."/>
            <person name="Song X.-Z."/>
            <person name="Zhang L."/>
            <person name="Thornton R."/>
            <person name="Coyle M."/>
            <person name="Francisco L."/>
            <person name="Jackson L."/>
            <person name="Javaid M."/>
            <person name="Korchina V."/>
            <person name="Kovar C."/>
            <person name="Mata R."/>
            <person name="Mathew T."/>
            <person name="Ngo R."/>
            <person name="Nguyen L."/>
            <person name="Nguyen N."/>
            <person name="Okwuonu G."/>
            <person name="Ongeri F."/>
            <person name="Pham C."/>
            <person name="Simmons D."/>
            <person name="Wilczek-Boney K."/>
            <person name="Hale W."/>
            <person name="Jakkamsetti A."/>
            <person name="Pham P."/>
            <person name="Ruth R."/>
            <person name="San Lucas F."/>
            <person name="Warren J."/>
            <person name="Zhang J."/>
            <person name="Zhao Z."/>
            <person name="Zhou C."/>
            <person name="Zhu D."/>
            <person name="Lee S."/>
            <person name="Bess C."/>
            <person name="Blankenburg K."/>
            <person name="Forbes L."/>
            <person name="Fu Q."/>
            <person name="Gubbala S."/>
            <person name="Hirani K."/>
            <person name="Jayaseelan J.C."/>
            <person name="Lara F."/>
            <person name="Munidasa M."/>
            <person name="Palculict T."/>
            <person name="Patil S."/>
            <person name="Pu L.-L."/>
            <person name="Saada N."/>
            <person name="Tang L."/>
            <person name="Weissenberger G."/>
            <person name="Zhu Y."/>
            <person name="Hemphill L."/>
            <person name="Shang Y."/>
            <person name="Youmans B."/>
            <person name="Ayvaz T."/>
            <person name="Ross M."/>
            <person name="Santibanez J."/>
            <person name="Aqrawi P."/>
            <person name="Gross S."/>
            <person name="Joshi V."/>
            <person name="Fowler G."/>
            <person name="Nazareth L."/>
            <person name="Reid J."/>
            <person name="Worley K."/>
            <person name="Petrosino J."/>
            <person name="Highlander S."/>
            <person name="Gibbs R."/>
        </authorList>
    </citation>
    <scope>NUCLEOTIDE SEQUENCE [LARGE SCALE GENOMIC DNA]</scope>
    <source>
        <strain evidence="1 2">ATCC BAA-1200</strain>
    </source>
</reference>
<protein>
    <submittedName>
        <fullName evidence="1">Uncharacterized protein</fullName>
    </submittedName>
</protein>
<organism evidence="1 2">
    <name type="scientific">Neisseria bacilliformis ATCC BAA-1200</name>
    <dbReference type="NCBI Taxonomy" id="888742"/>
    <lineage>
        <taxon>Bacteria</taxon>
        <taxon>Pseudomonadati</taxon>
        <taxon>Pseudomonadota</taxon>
        <taxon>Betaproteobacteria</taxon>
        <taxon>Neisseriales</taxon>
        <taxon>Neisseriaceae</taxon>
        <taxon>Neisseria</taxon>
    </lineage>
</organism>
<sequence length="49" mass="5646">MPDRQTAENLRNVGHKYPTYLFSDGLNTLRGRKRVRRIGATPYLITEAV</sequence>
<accession>F2BCM4</accession>